<feature type="non-terminal residue" evidence="1">
    <location>
        <position position="1"/>
    </location>
</feature>
<dbReference type="EMBL" id="CAIIXF020000011">
    <property type="protein sequence ID" value="CAH1798248.1"/>
    <property type="molecule type" value="Genomic_DNA"/>
</dbReference>
<comment type="caution">
    <text evidence="1">The sequence shown here is derived from an EMBL/GenBank/DDBJ whole genome shotgun (WGS) entry which is preliminary data.</text>
</comment>
<name>A0A8J1TEI9_OWEFU</name>
<organism evidence="1 2">
    <name type="scientific">Owenia fusiformis</name>
    <name type="common">Polychaete worm</name>
    <dbReference type="NCBI Taxonomy" id="6347"/>
    <lineage>
        <taxon>Eukaryota</taxon>
        <taxon>Metazoa</taxon>
        <taxon>Spiralia</taxon>
        <taxon>Lophotrochozoa</taxon>
        <taxon>Annelida</taxon>
        <taxon>Polychaeta</taxon>
        <taxon>Sedentaria</taxon>
        <taxon>Canalipalpata</taxon>
        <taxon>Sabellida</taxon>
        <taxon>Oweniida</taxon>
        <taxon>Oweniidae</taxon>
        <taxon>Owenia</taxon>
    </lineage>
</organism>
<dbReference type="Proteomes" id="UP000749559">
    <property type="component" value="Unassembled WGS sequence"/>
</dbReference>
<evidence type="ECO:0000313" key="2">
    <source>
        <dbReference type="Proteomes" id="UP000749559"/>
    </source>
</evidence>
<dbReference type="OrthoDB" id="6078521at2759"/>
<proteinExistence type="predicted"/>
<gene>
    <name evidence="1" type="ORF">OFUS_LOCUS22410</name>
</gene>
<dbReference type="AlphaFoldDB" id="A0A8J1TEI9"/>
<evidence type="ECO:0000313" key="1">
    <source>
        <dbReference type="EMBL" id="CAH1798248.1"/>
    </source>
</evidence>
<keyword evidence="2" id="KW-1185">Reference proteome</keyword>
<reference evidence="1" key="1">
    <citation type="submission" date="2022-03" db="EMBL/GenBank/DDBJ databases">
        <authorList>
            <person name="Martin C."/>
        </authorList>
    </citation>
    <scope>NUCLEOTIDE SEQUENCE</scope>
</reference>
<accession>A0A8J1TEI9</accession>
<sequence length="142" mass="16431">DLNPSAEHFETYRNSWTAQINRGGLFIVNSSVYSFFRQIELIVRKSLNVSNVVRLNSSNIDQHILEELSVDENVQQAWGEITEHIFDDSLNTLLMKKVLSKFVTLRAKSFVKFWKNKLEDIDRQGTHSLRASLSASRKSKKM</sequence>
<protein>
    <submittedName>
        <fullName evidence="1">Uncharacterized protein</fullName>
    </submittedName>
</protein>